<dbReference type="GO" id="GO:0000150">
    <property type="term" value="F:DNA strand exchange activity"/>
    <property type="evidence" value="ECO:0007669"/>
    <property type="project" value="InterPro"/>
</dbReference>
<dbReference type="InterPro" id="IPR006119">
    <property type="entry name" value="Resolv_N"/>
</dbReference>
<evidence type="ECO:0000256" key="1">
    <source>
        <dbReference type="ARBA" id="ARBA00022908"/>
    </source>
</evidence>
<keyword evidence="2" id="KW-0238">DNA-binding</keyword>
<evidence type="ECO:0000313" key="7">
    <source>
        <dbReference type="Proteomes" id="UP000193495"/>
    </source>
</evidence>
<sequence length="116" mass="12196">MATLGRGDVLVVVRIDRLARSLSHLLEVIETLEAKGAHFRSLGDPIDTTSAQGKFTLQILGATAVFERALIRERTLAVLATARKKAASAAIRGCGTATQRRSPRCAGHATAATSAS</sequence>
<dbReference type="PANTHER" id="PTHR30461">
    <property type="entry name" value="DNA-INVERTASE FROM LAMBDOID PROPHAGE"/>
    <property type="match status" value="1"/>
</dbReference>
<accession>A0A1X7A7S7</accession>
<keyword evidence="1" id="KW-0229">DNA integration</keyword>
<dbReference type="InterPro" id="IPR036162">
    <property type="entry name" value="Resolvase-like_N_sf"/>
</dbReference>
<dbReference type="EMBL" id="FWFY01000024">
    <property type="protein sequence ID" value="SLN72285.1"/>
    <property type="molecule type" value="Genomic_DNA"/>
</dbReference>
<evidence type="ECO:0000256" key="4">
    <source>
        <dbReference type="SAM" id="MobiDB-lite"/>
    </source>
</evidence>
<dbReference type="CDD" id="cd03768">
    <property type="entry name" value="SR_ResInv"/>
    <property type="match status" value="1"/>
</dbReference>
<gene>
    <name evidence="6" type="primary">hin_2</name>
    <name evidence="6" type="ORF">LOS8367_03695</name>
</gene>
<proteinExistence type="predicted"/>
<dbReference type="Gene3D" id="3.40.50.1390">
    <property type="entry name" value="Resolvase, N-terminal catalytic domain"/>
    <property type="match status" value="1"/>
</dbReference>
<feature type="region of interest" description="Disordered" evidence="4">
    <location>
        <begin position="93"/>
        <end position="116"/>
    </location>
</feature>
<dbReference type="InterPro" id="IPR006118">
    <property type="entry name" value="Recombinase_CS"/>
</dbReference>
<evidence type="ECO:0000313" key="6">
    <source>
        <dbReference type="EMBL" id="SLN72285.1"/>
    </source>
</evidence>
<dbReference type="AlphaFoldDB" id="A0A1X7A7S7"/>
<name>A0A1X7A7S7_9RHOB</name>
<evidence type="ECO:0000256" key="2">
    <source>
        <dbReference type="ARBA" id="ARBA00023125"/>
    </source>
</evidence>
<dbReference type="Pfam" id="PF00239">
    <property type="entry name" value="Resolvase"/>
    <property type="match status" value="1"/>
</dbReference>
<dbReference type="GO" id="GO:0015074">
    <property type="term" value="P:DNA integration"/>
    <property type="evidence" value="ECO:0007669"/>
    <property type="project" value="UniProtKB-KW"/>
</dbReference>
<dbReference type="PANTHER" id="PTHR30461:SF2">
    <property type="entry name" value="SERINE RECOMBINASE PINE-RELATED"/>
    <property type="match status" value="1"/>
</dbReference>
<feature type="domain" description="Resolvase/invertase-type recombinase catalytic" evidence="5">
    <location>
        <begin position="1"/>
        <end position="86"/>
    </location>
</feature>
<dbReference type="PROSITE" id="PS00398">
    <property type="entry name" value="RECOMBINASES_2"/>
    <property type="match status" value="1"/>
</dbReference>
<dbReference type="Proteomes" id="UP000193495">
    <property type="component" value="Unassembled WGS sequence"/>
</dbReference>
<reference evidence="6 7" key="1">
    <citation type="submission" date="2017-03" db="EMBL/GenBank/DDBJ databases">
        <authorList>
            <person name="Afonso C.L."/>
            <person name="Miller P.J."/>
            <person name="Scott M.A."/>
            <person name="Spackman E."/>
            <person name="Goraichik I."/>
            <person name="Dimitrov K.M."/>
            <person name="Suarez D.L."/>
            <person name="Swayne D.E."/>
        </authorList>
    </citation>
    <scope>NUCLEOTIDE SEQUENCE [LARGE SCALE GENOMIC DNA]</scope>
    <source>
        <strain evidence="6 7">CECT 8367</strain>
    </source>
</reference>
<evidence type="ECO:0000256" key="3">
    <source>
        <dbReference type="ARBA" id="ARBA00023172"/>
    </source>
</evidence>
<evidence type="ECO:0000259" key="5">
    <source>
        <dbReference type="PROSITE" id="PS51736"/>
    </source>
</evidence>
<dbReference type="InterPro" id="IPR050639">
    <property type="entry name" value="SSR_resolvase"/>
</dbReference>
<dbReference type="GO" id="GO:0003677">
    <property type="term" value="F:DNA binding"/>
    <property type="evidence" value="ECO:0007669"/>
    <property type="project" value="UniProtKB-KW"/>
</dbReference>
<dbReference type="SMART" id="SM00857">
    <property type="entry name" value="Resolvase"/>
    <property type="match status" value="1"/>
</dbReference>
<protein>
    <submittedName>
        <fullName evidence="6">DNA-invertase hin</fullName>
    </submittedName>
</protein>
<dbReference type="PROSITE" id="PS51736">
    <property type="entry name" value="RECOMBINASES_3"/>
    <property type="match status" value="1"/>
</dbReference>
<dbReference type="SUPFAM" id="SSF53041">
    <property type="entry name" value="Resolvase-like"/>
    <property type="match status" value="1"/>
</dbReference>
<organism evidence="6 7">
    <name type="scientific">Limimaricola soesokkakensis</name>
    <dbReference type="NCBI Taxonomy" id="1343159"/>
    <lineage>
        <taxon>Bacteria</taxon>
        <taxon>Pseudomonadati</taxon>
        <taxon>Pseudomonadota</taxon>
        <taxon>Alphaproteobacteria</taxon>
        <taxon>Rhodobacterales</taxon>
        <taxon>Paracoccaceae</taxon>
        <taxon>Limimaricola</taxon>
    </lineage>
</organism>
<keyword evidence="3" id="KW-0233">DNA recombination</keyword>